<dbReference type="SMART" id="SM01024">
    <property type="entry name" value="BCS1_N"/>
    <property type="match status" value="1"/>
</dbReference>
<keyword evidence="8" id="KW-1133">Transmembrane helix</keyword>
<organism evidence="15 16">
    <name type="scientific">Leucocoprinus leucothites</name>
    <dbReference type="NCBI Taxonomy" id="201217"/>
    <lineage>
        <taxon>Eukaryota</taxon>
        <taxon>Fungi</taxon>
        <taxon>Dikarya</taxon>
        <taxon>Basidiomycota</taxon>
        <taxon>Agaricomycotina</taxon>
        <taxon>Agaricomycetes</taxon>
        <taxon>Agaricomycetidae</taxon>
        <taxon>Agaricales</taxon>
        <taxon>Agaricineae</taxon>
        <taxon>Agaricaceae</taxon>
        <taxon>Leucocoprinus</taxon>
    </lineage>
</organism>
<dbReference type="Pfam" id="PF00004">
    <property type="entry name" value="AAA"/>
    <property type="match status" value="1"/>
</dbReference>
<dbReference type="Gene3D" id="3.40.50.300">
    <property type="entry name" value="P-loop containing nucleotide triphosphate hydrolases"/>
    <property type="match status" value="1"/>
</dbReference>
<evidence type="ECO:0000256" key="10">
    <source>
        <dbReference type="ARBA" id="ARBA00023136"/>
    </source>
</evidence>
<evidence type="ECO:0000313" key="16">
    <source>
        <dbReference type="Proteomes" id="UP000559027"/>
    </source>
</evidence>
<dbReference type="PROSITE" id="PS00674">
    <property type="entry name" value="AAA"/>
    <property type="match status" value="1"/>
</dbReference>
<feature type="domain" description="BCS1 N-terminal" evidence="14">
    <location>
        <begin position="79"/>
        <end position="258"/>
    </location>
</feature>
<gene>
    <name evidence="15" type="ORF">D9756_001422</name>
</gene>
<evidence type="ECO:0000256" key="2">
    <source>
        <dbReference type="ARBA" id="ARBA00007448"/>
    </source>
</evidence>
<evidence type="ECO:0000256" key="1">
    <source>
        <dbReference type="ARBA" id="ARBA00004434"/>
    </source>
</evidence>
<evidence type="ECO:0000256" key="12">
    <source>
        <dbReference type="RuleBase" id="RU003651"/>
    </source>
</evidence>
<keyword evidence="5" id="KW-0999">Mitochondrion inner membrane</keyword>
<dbReference type="InterPro" id="IPR003959">
    <property type="entry name" value="ATPase_AAA_core"/>
</dbReference>
<dbReference type="GO" id="GO:0005524">
    <property type="term" value="F:ATP binding"/>
    <property type="evidence" value="ECO:0007669"/>
    <property type="project" value="UniProtKB-KW"/>
</dbReference>
<dbReference type="PANTHER" id="PTHR23070">
    <property type="entry name" value="BCS1 AAA-TYPE ATPASE"/>
    <property type="match status" value="1"/>
</dbReference>
<name>A0A8H5G4V0_9AGAR</name>
<sequence>MMKTRRDACFPNPSSLLCRPSLDNMASTPSSEDIATAQALAQSTTQALPPTSQHVSQPGSFLSGVFGENPYFQAGFGLMGLGVGLTVLRQGLVLGTTALRRRMLVSLEINNKDRSYEWFLAWMSQQNQLAQQITRALWVRSHQLSVETIVEQRKNGSSSALFNLVAGPGTHYFKYRGAWMQVKRERETRSMQLMSGVPWETVTLTALSRDRSLFPYLLSEARDLAMRGNEGKLVIHTAWGIEWKPFGQPRRKRPLQSVVLEPGVSDRIETDIKAFLDRRQWYADRGIPYRRGYLLHGPPGSGKTSFIQALAGSFSYDICLLNLSERGLTDDKLFHLLSNAPERSFVLIEDIDAAFNKRVQTSEDGYQSSITFSGFLNALDGVASGEERIIFMTTNHLEKLDPALIRPGRVDLAQLIDDASPAQAQLLFNQFYGGSLKVTGLSDDTVQAMSMQLHDIVSEELKTGRRVSMAALQGHFIRHEARDALASCRDLFTRRSIS</sequence>
<keyword evidence="6" id="KW-0378">Hydrolase</keyword>
<dbReference type="InterPro" id="IPR003593">
    <property type="entry name" value="AAA+_ATPase"/>
</dbReference>
<keyword evidence="10" id="KW-0472">Membrane</keyword>
<dbReference type="InterPro" id="IPR050747">
    <property type="entry name" value="Mitochondrial_chaperone_BCS1"/>
</dbReference>
<evidence type="ECO:0000313" key="15">
    <source>
        <dbReference type="EMBL" id="KAF5358368.1"/>
    </source>
</evidence>
<dbReference type="FunFam" id="3.40.50.300:FF:000768">
    <property type="entry name" value="Probable mitochondrial chaperone bcs1"/>
    <property type="match status" value="1"/>
</dbReference>
<evidence type="ECO:0000256" key="3">
    <source>
        <dbReference type="ARBA" id="ARBA00022692"/>
    </source>
</evidence>
<dbReference type="SMART" id="SM00382">
    <property type="entry name" value="AAA"/>
    <property type="match status" value="1"/>
</dbReference>
<dbReference type="GO" id="GO:0005743">
    <property type="term" value="C:mitochondrial inner membrane"/>
    <property type="evidence" value="ECO:0007669"/>
    <property type="project" value="UniProtKB-SubCell"/>
</dbReference>
<dbReference type="OrthoDB" id="10251412at2759"/>
<evidence type="ECO:0000259" key="13">
    <source>
        <dbReference type="SMART" id="SM00382"/>
    </source>
</evidence>
<evidence type="ECO:0000256" key="8">
    <source>
        <dbReference type="ARBA" id="ARBA00022989"/>
    </source>
</evidence>
<keyword evidence="3" id="KW-0812">Transmembrane</keyword>
<evidence type="ECO:0000256" key="9">
    <source>
        <dbReference type="ARBA" id="ARBA00023128"/>
    </source>
</evidence>
<dbReference type="AlphaFoldDB" id="A0A8H5G4V0"/>
<evidence type="ECO:0000256" key="4">
    <source>
        <dbReference type="ARBA" id="ARBA00022741"/>
    </source>
</evidence>
<dbReference type="InterPro" id="IPR057495">
    <property type="entry name" value="AAA_lid_BCS1"/>
</dbReference>
<keyword evidence="16" id="KW-1185">Reference proteome</keyword>
<dbReference type="InterPro" id="IPR003960">
    <property type="entry name" value="ATPase_AAA_CS"/>
</dbReference>
<feature type="domain" description="AAA+ ATPase" evidence="13">
    <location>
        <begin position="289"/>
        <end position="420"/>
    </location>
</feature>
<dbReference type="Proteomes" id="UP000559027">
    <property type="component" value="Unassembled WGS sequence"/>
</dbReference>
<evidence type="ECO:0000256" key="11">
    <source>
        <dbReference type="ARBA" id="ARBA00048778"/>
    </source>
</evidence>
<evidence type="ECO:0000256" key="7">
    <source>
        <dbReference type="ARBA" id="ARBA00022840"/>
    </source>
</evidence>
<evidence type="ECO:0000259" key="14">
    <source>
        <dbReference type="SMART" id="SM01024"/>
    </source>
</evidence>
<reference evidence="15 16" key="1">
    <citation type="journal article" date="2020" name="ISME J.">
        <title>Uncovering the hidden diversity of litter-decomposition mechanisms in mushroom-forming fungi.</title>
        <authorList>
            <person name="Floudas D."/>
            <person name="Bentzer J."/>
            <person name="Ahren D."/>
            <person name="Johansson T."/>
            <person name="Persson P."/>
            <person name="Tunlid A."/>
        </authorList>
    </citation>
    <scope>NUCLEOTIDE SEQUENCE [LARGE SCALE GENOMIC DNA]</scope>
    <source>
        <strain evidence="15 16">CBS 146.42</strain>
    </source>
</reference>
<accession>A0A8H5G4V0</accession>
<comment type="catalytic activity">
    <reaction evidence="11">
        <text>ATP + H2O = ADP + phosphate + H(+)</text>
        <dbReference type="Rhea" id="RHEA:13065"/>
        <dbReference type="ChEBI" id="CHEBI:15377"/>
        <dbReference type="ChEBI" id="CHEBI:15378"/>
        <dbReference type="ChEBI" id="CHEBI:30616"/>
        <dbReference type="ChEBI" id="CHEBI:43474"/>
        <dbReference type="ChEBI" id="CHEBI:456216"/>
    </reaction>
    <physiologicalReaction direction="left-to-right" evidence="11">
        <dbReference type="Rhea" id="RHEA:13066"/>
    </physiologicalReaction>
</comment>
<protein>
    <recommendedName>
        <fullName evidence="17">Mitochondrial chaperone BCS1</fullName>
    </recommendedName>
</protein>
<evidence type="ECO:0008006" key="17">
    <source>
        <dbReference type="Google" id="ProtNLM"/>
    </source>
</evidence>
<evidence type="ECO:0000256" key="6">
    <source>
        <dbReference type="ARBA" id="ARBA00022801"/>
    </source>
</evidence>
<keyword evidence="9" id="KW-0496">Mitochondrion</keyword>
<keyword evidence="7 12" id="KW-0067">ATP-binding</keyword>
<dbReference type="SUPFAM" id="SSF52540">
    <property type="entry name" value="P-loop containing nucleoside triphosphate hydrolases"/>
    <property type="match status" value="1"/>
</dbReference>
<dbReference type="EMBL" id="JAACJO010000005">
    <property type="protein sequence ID" value="KAF5358368.1"/>
    <property type="molecule type" value="Genomic_DNA"/>
</dbReference>
<keyword evidence="4 12" id="KW-0547">Nucleotide-binding</keyword>
<dbReference type="GO" id="GO:0034551">
    <property type="term" value="P:mitochondrial respiratory chain complex III assembly"/>
    <property type="evidence" value="ECO:0007669"/>
    <property type="project" value="UniProtKB-ARBA"/>
</dbReference>
<dbReference type="Pfam" id="PF08740">
    <property type="entry name" value="BCS1_N"/>
    <property type="match status" value="1"/>
</dbReference>
<dbReference type="InterPro" id="IPR027417">
    <property type="entry name" value="P-loop_NTPase"/>
</dbReference>
<comment type="caution">
    <text evidence="15">The sequence shown here is derived from an EMBL/GenBank/DDBJ whole genome shotgun (WGS) entry which is preliminary data.</text>
</comment>
<dbReference type="InterPro" id="IPR014851">
    <property type="entry name" value="BCS1_N"/>
</dbReference>
<dbReference type="GO" id="GO:0016887">
    <property type="term" value="F:ATP hydrolysis activity"/>
    <property type="evidence" value="ECO:0007669"/>
    <property type="project" value="InterPro"/>
</dbReference>
<evidence type="ECO:0000256" key="5">
    <source>
        <dbReference type="ARBA" id="ARBA00022792"/>
    </source>
</evidence>
<dbReference type="CDD" id="cd19510">
    <property type="entry name" value="RecA-like_BCS1"/>
    <property type="match status" value="1"/>
</dbReference>
<comment type="similarity">
    <text evidence="2">Belongs to the AAA ATPase family. BCS1 subfamily.</text>
</comment>
<dbReference type="Pfam" id="PF25426">
    <property type="entry name" value="AAA_lid_BCS1"/>
    <property type="match status" value="1"/>
</dbReference>
<comment type="subcellular location">
    <subcellularLocation>
        <location evidence="1">Mitochondrion inner membrane</location>
        <topology evidence="1">Single-pass membrane protein</topology>
    </subcellularLocation>
</comment>
<proteinExistence type="inferred from homology"/>